<evidence type="ECO:0008006" key="4">
    <source>
        <dbReference type="Google" id="ProtNLM"/>
    </source>
</evidence>
<gene>
    <name evidence="2" type="ORF">RM780_18895</name>
</gene>
<organism evidence="2 3">
    <name type="scientific">Streptomyces boetiae</name>
    <dbReference type="NCBI Taxonomy" id="3075541"/>
    <lineage>
        <taxon>Bacteria</taxon>
        <taxon>Bacillati</taxon>
        <taxon>Actinomycetota</taxon>
        <taxon>Actinomycetes</taxon>
        <taxon>Kitasatosporales</taxon>
        <taxon>Streptomycetaceae</taxon>
        <taxon>Streptomyces</taxon>
    </lineage>
</organism>
<evidence type="ECO:0000256" key="1">
    <source>
        <dbReference type="SAM" id="MobiDB-lite"/>
    </source>
</evidence>
<dbReference type="RefSeq" id="WP_311631961.1">
    <property type="nucleotide sequence ID" value="NZ_JAVREN010000029.1"/>
</dbReference>
<protein>
    <recommendedName>
        <fullName evidence="4">VWA domain-containing protein</fullName>
    </recommendedName>
</protein>
<comment type="caution">
    <text evidence="2">The sequence shown here is derived from an EMBL/GenBank/DDBJ whole genome shotgun (WGS) entry which is preliminary data.</text>
</comment>
<feature type="compositionally biased region" description="Acidic residues" evidence="1">
    <location>
        <begin position="95"/>
        <end position="107"/>
    </location>
</feature>
<name>A0ABU2LC15_9ACTN</name>
<sequence>MARTRTAGGLLALALLGAATTACGLSEALGLRGPERYTAACAVLVDGSGSAAAAPEGFDGREKLRTALPDFLAERECRTLAFAPITAASQGSECQEPELEMDPDADSTDDRDQLREVRRVIAMEQAERLLDCAQERDPGSDVLGALARVADAAPADAEAYHVLVVSDFAQHDASFVLGSTDLSTPEARAEAMDGLAADGRLPQLPAGTVVYPAGYGMRYSDDPAAYDDFDAFWRELLQERGEADVDLAYRQ</sequence>
<accession>A0ABU2LC15</accession>
<dbReference type="EMBL" id="JAVREN010000029">
    <property type="protein sequence ID" value="MDT0309011.1"/>
    <property type="molecule type" value="Genomic_DNA"/>
</dbReference>
<proteinExistence type="predicted"/>
<keyword evidence="3" id="KW-1185">Reference proteome</keyword>
<feature type="region of interest" description="Disordered" evidence="1">
    <location>
        <begin position="88"/>
        <end position="111"/>
    </location>
</feature>
<dbReference type="Proteomes" id="UP001183388">
    <property type="component" value="Unassembled WGS sequence"/>
</dbReference>
<evidence type="ECO:0000313" key="2">
    <source>
        <dbReference type="EMBL" id="MDT0309011.1"/>
    </source>
</evidence>
<evidence type="ECO:0000313" key="3">
    <source>
        <dbReference type="Proteomes" id="UP001183388"/>
    </source>
</evidence>
<dbReference type="PROSITE" id="PS51257">
    <property type="entry name" value="PROKAR_LIPOPROTEIN"/>
    <property type="match status" value="1"/>
</dbReference>
<reference evidence="3" key="1">
    <citation type="submission" date="2023-07" db="EMBL/GenBank/DDBJ databases">
        <title>30 novel species of actinomycetes from the DSMZ collection.</title>
        <authorList>
            <person name="Nouioui I."/>
        </authorList>
    </citation>
    <scope>NUCLEOTIDE SEQUENCE [LARGE SCALE GENOMIC DNA]</scope>
    <source>
        <strain evidence="3">DSM 44917</strain>
    </source>
</reference>